<keyword evidence="2" id="KW-1185">Reference proteome</keyword>
<sequence length="36" mass="4343">MTSGGPDRRRCSFCLPKLMEEHAFYLFRRALQKSYF</sequence>
<name>A0A9P0LHJ0_ACAOB</name>
<accession>A0A9P0LHJ0</accession>
<dbReference type="AlphaFoldDB" id="A0A9P0LHJ0"/>
<organism evidence="1 2">
    <name type="scientific">Acanthoscelides obtectus</name>
    <name type="common">Bean weevil</name>
    <name type="synonym">Bruchus obtectus</name>
    <dbReference type="NCBI Taxonomy" id="200917"/>
    <lineage>
        <taxon>Eukaryota</taxon>
        <taxon>Metazoa</taxon>
        <taxon>Ecdysozoa</taxon>
        <taxon>Arthropoda</taxon>
        <taxon>Hexapoda</taxon>
        <taxon>Insecta</taxon>
        <taxon>Pterygota</taxon>
        <taxon>Neoptera</taxon>
        <taxon>Endopterygota</taxon>
        <taxon>Coleoptera</taxon>
        <taxon>Polyphaga</taxon>
        <taxon>Cucujiformia</taxon>
        <taxon>Chrysomeloidea</taxon>
        <taxon>Chrysomelidae</taxon>
        <taxon>Bruchinae</taxon>
        <taxon>Bruchini</taxon>
        <taxon>Acanthoscelides</taxon>
    </lineage>
</organism>
<proteinExistence type="predicted"/>
<evidence type="ECO:0000313" key="1">
    <source>
        <dbReference type="EMBL" id="CAH1995742.1"/>
    </source>
</evidence>
<dbReference type="Proteomes" id="UP001152888">
    <property type="component" value="Unassembled WGS sequence"/>
</dbReference>
<protein>
    <submittedName>
        <fullName evidence="1">Uncharacterized protein</fullName>
    </submittedName>
</protein>
<reference evidence="1" key="1">
    <citation type="submission" date="2022-03" db="EMBL/GenBank/DDBJ databases">
        <authorList>
            <person name="Sayadi A."/>
        </authorList>
    </citation>
    <scope>NUCLEOTIDE SEQUENCE</scope>
</reference>
<dbReference type="EMBL" id="CAKOFQ010007237">
    <property type="protein sequence ID" value="CAH1995742.1"/>
    <property type="molecule type" value="Genomic_DNA"/>
</dbReference>
<comment type="caution">
    <text evidence="1">The sequence shown here is derived from an EMBL/GenBank/DDBJ whole genome shotgun (WGS) entry which is preliminary data.</text>
</comment>
<evidence type="ECO:0000313" key="2">
    <source>
        <dbReference type="Proteomes" id="UP001152888"/>
    </source>
</evidence>
<gene>
    <name evidence="1" type="ORF">ACAOBT_LOCUS22808</name>
</gene>